<keyword evidence="3 5" id="KW-0687">Ribonucleoprotein</keyword>
<dbReference type="InterPro" id="IPR018263">
    <property type="entry name" value="Ribosomal_eL32_CS"/>
</dbReference>
<dbReference type="GO" id="GO:0006412">
    <property type="term" value="P:translation"/>
    <property type="evidence" value="ECO:0007669"/>
    <property type="project" value="UniProtKB-UniRule"/>
</dbReference>
<dbReference type="PANTHER" id="PTHR23413:SF1">
    <property type="entry name" value="RIBOSOMAL PROTEIN L32"/>
    <property type="match status" value="1"/>
</dbReference>
<reference evidence="6" key="1">
    <citation type="journal article" date="2020" name="mSystems">
        <title>Genome- and Community-Level Interaction Insights into Carbon Utilization and Element Cycling Functions of Hydrothermarchaeota in Hydrothermal Sediment.</title>
        <authorList>
            <person name="Zhou Z."/>
            <person name="Liu Y."/>
            <person name="Xu W."/>
            <person name="Pan J."/>
            <person name="Luo Z.H."/>
            <person name="Li M."/>
        </authorList>
    </citation>
    <scope>NUCLEOTIDE SEQUENCE [LARGE SCALE GENOMIC DNA]</scope>
    <source>
        <strain evidence="6">SpSt-1116</strain>
    </source>
</reference>
<dbReference type="PROSITE" id="PS00580">
    <property type="entry name" value="RIBOSOMAL_L32E"/>
    <property type="match status" value="1"/>
</dbReference>
<dbReference type="GO" id="GO:0022625">
    <property type="term" value="C:cytosolic large ribosomal subunit"/>
    <property type="evidence" value="ECO:0007669"/>
    <property type="project" value="TreeGrafter"/>
</dbReference>
<keyword evidence="2 5" id="KW-0689">Ribosomal protein</keyword>
<dbReference type="InterPro" id="IPR001515">
    <property type="entry name" value="Ribosomal_eL32"/>
</dbReference>
<evidence type="ECO:0000256" key="2">
    <source>
        <dbReference type="ARBA" id="ARBA00022980"/>
    </source>
</evidence>
<evidence type="ECO:0000256" key="1">
    <source>
        <dbReference type="ARBA" id="ARBA00008431"/>
    </source>
</evidence>
<sequence>MRGKLAVLRERLKKKSPEFRRHLYHRFIKFQNQDSWRKPKGIDNKMRLQLKGYPPIVKIGYRNPKVIRGLHPSGLYPVVISSEKELHDLDPQKHIIYISSTVGLRKRALLEKAVKERGFKLANEKGL</sequence>
<dbReference type="EMBL" id="DRZC01000056">
    <property type="protein sequence ID" value="HHQ80589.1"/>
    <property type="molecule type" value="Genomic_DNA"/>
</dbReference>
<dbReference type="GO" id="GO:0003735">
    <property type="term" value="F:structural constituent of ribosome"/>
    <property type="evidence" value="ECO:0007669"/>
    <property type="project" value="InterPro"/>
</dbReference>
<evidence type="ECO:0000256" key="3">
    <source>
        <dbReference type="ARBA" id="ARBA00023274"/>
    </source>
</evidence>
<evidence type="ECO:0000256" key="4">
    <source>
        <dbReference type="ARBA" id="ARBA00035229"/>
    </source>
</evidence>
<protein>
    <recommendedName>
        <fullName evidence="4 5">Large ribosomal subunit protein eL32</fullName>
    </recommendedName>
</protein>
<dbReference type="InterPro" id="IPR023654">
    <property type="entry name" value="Ribosomal_eL32_arc"/>
</dbReference>
<name>A0A7J3ZKL2_9CREN</name>
<comment type="caution">
    <text evidence="6">The sequence shown here is derived from an EMBL/GenBank/DDBJ whole genome shotgun (WGS) entry which is preliminary data.</text>
</comment>
<comment type="similarity">
    <text evidence="1 5">Belongs to the eukaryotic ribosomal protein eL32 family.</text>
</comment>
<evidence type="ECO:0000313" key="6">
    <source>
        <dbReference type="EMBL" id="HHQ80589.1"/>
    </source>
</evidence>
<dbReference type="CDD" id="cd00513">
    <property type="entry name" value="Ribosomal_L32_L32e"/>
    <property type="match status" value="1"/>
</dbReference>
<dbReference type="SMART" id="SM01393">
    <property type="entry name" value="Ribosomal_L32e"/>
    <property type="match status" value="1"/>
</dbReference>
<dbReference type="SUPFAM" id="SSF52042">
    <property type="entry name" value="Ribosomal protein L32e"/>
    <property type="match status" value="1"/>
</dbReference>
<dbReference type="AlphaFoldDB" id="A0A7J3ZKL2"/>
<evidence type="ECO:0000256" key="5">
    <source>
        <dbReference type="HAMAP-Rule" id="MF_00810"/>
    </source>
</evidence>
<dbReference type="PANTHER" id="PTHR23413">
    <property type="entry name" value="60S RIBOSOMAL PROTEIN L32 AND DNA-DIRECTED RNA POLYMERASE II, SUBUNIT N"/>
    <property type="match status" value="1"/>
</dbReference>
<dbReference type="InterPro" id="IPR036351">
    <property type="entry name" value="Ribosomal_eL32_sf"/>
</dbReference>
<organism evidence="6">
    <name type="scientific">Fervidicoccus fontis</name>
    <dbReference type="NCBI Taxonomy" id="683846"/>
    <lineage>
        <taxon>Archaea</taxon>
        <taxon>Thermoproteota</taxon>
        <taxon>Thermoprotei</taxon>
        <taxon>Fervidicoccales</taxon>
        <taxon>Fervidicoccaceae</taxon>
        <taxon>Fervidicoccus</taxon>
    </lineage>
</organism>
<dbReference type="HAMAP" id="MF_00810">
    <property type="entry name" value="Ribosomal_eL32"/>
    <property type="match status" value="1"/>
</dbReference>
<proteinExistence type="inferred from homology"/>
<accession>A0A7J3ZKL2</accession>
<dbReference type="NCBIfam" id="NF006332">
    <property type="entry name" value="PRK08562.1"/>
    <property type="match status" value="1"/>
</dbReference>
<gene>
    <name evidence="5" type="primary">rpl32e</name>
    <name evidence="6" type="ORF">ENM78_03950</name>
</gene>
<dbReference type="Pfam" id="PF01655">
    <property type="entry name" value="Ribosomal_L32e"/>
    <property type="match status" value="1"/>
</dbReference>